<dbReference type="InterPro" id="IPR001611">
    <property type="entry name" value="Leu-rich_rpt"/>
</dbReference>
<sequence length="2791" mass="299957">MASGDQPPMGSSPPAPPAAAGARQPRLDSHSGALSIGKLDVQGALASAQEDQEEAIQVMGEAAAGLAAVCPGATKPAGSTPEQVEAANEPLPALYGSAQEAYAMETLQPLTMDLVMELLSEMPEDPMGFAIGWLRRRAPHREGPGPLYSELTRIQMQAIPIFAPCYMSYRRDSGKVLSFAEVEPAPQEVSELEGILAAHAVQASASGGCGGASEMEIAHGMPSYSDFAAKDFAKVRTEALRLDRLPGLESGSAPEVERLCSKGVLEQAFTKSQGKPQQVQIAGMQSSIPGVRVGFSWLRLGLRCDVSSAEQVALQGQGMDQAQPAEKVAATKTGVDATKPAGMPEQEAEAEEVKAQYSLRDTAGLVGFCRDADVRLLRPQYLQELHEAGRTWPRRQEAEQEYTKDGKEALYTQEELQEKVCLGWERFTVFALSHVWEAREHPDPARHQLGVLVEALRNFRDFLRKLAPVESERVHADWEAAVFIDYSSLYQFQRLPDQDASFKKAMGNMHVVYSHDESFTLRIEGLTPGLHDPDRPRAELCHEKVSVFHVPRNAVVDVSLAELRDTNEEGKCCPSCGQACAQLHGNSVEYQRRGWCSAEAQWSAARAAPWHSIPIPFREGAAGTAPMAPEDFRAFAEKGHLRFTHRSDLEPVVRLQAQVFQEKAAACTSLVIDDLSLDGVKTLTRALPHYPKLEELHVSRSQPGTAFEGLVRALPPCLRELKLVACDLGDAEAQALADGLQGHSALEVLWLHQNRIGVAGLQALAGALRSHGRLRNVDLSHNGFGDEGAEALGAAMGSWPLLQDLNIGGNSIGDLGAKASKVSGLVDADLRPSRFHSDSLQSCHPDILQTFHTALADGLQGHSALEVLWLFQNRIGDAGLQALGAAMGSLPLLKEGVWQKELDIGGNSIGDLGAKASKVSGLVDADLWLGTLTLAVVPIPKEFRRVSLESESCLELVAPLPGRSERQPTYTGGVQRETEVPGCPVCGCDIGWLVLLLGLFFWTKHSDPDQRALHRSAVHENPPSNSAVDPVQALADGLQGHSALEVLWLNQNRIGDAGLQENPPSNSAVDPVQALADGLQGHSALEVLWLNQNRIGDAGLQALAGALRSHGRLRDLSLSDNSFGDEGAEARELALTGPARLQTFVEQHPSALGAALGSCLLLQELRIAANSIGDLGAKASKVPGLVDTDLWFGPRFRLSIFADQKLHQTRVQGFGVGCALADGLRGHSALEVLWLFRNRIGDAGLQAVRGGWVVKAEDKALAGALCSHGRLRDLNLARNRFGDEGAEALGAALCSWPLLQELNLDGNSIGDLGAKAGGEDASGALAPALRQLTGLRVLTLHFNELGAAGKEAADSARTGRHHRVPAPPGTRPATLAALQQTEGFLGISHFERCCGRFERCFGACGARFHLRRARIQAVRMWIREARSAGELPFSGASSAYREQRAHIVSGGEPLRRPAGRGSAIVSTAERLASLACQSESGSMYLRDYRLLLPSRASQRAASMARLWNTSACAHLVIRCHTCLSGMSVVELLLATMPCGTVRQVGSSPFDDLREAALELRDALSEQPDLRRQAQQLHTTAIQVQQLHTTAIQAQREHFEKLLEEQEDSRKKALQEQRDYYECLLQAKDDAPKRATQGGMTNVPDEGVHATGQAAAGTDWRNASFVGPQGMLDHLFRYGSRFAWKLGSATGSAEQEALEEQGMDQVAAAKTGLVRVTCPGDAMKPSASTPEQVEVADESPGTKGYMGEDPTGFAIDWLRQRAPNREGHGTLSLRRRNDALKQEVSELEGILAAHAVQDEPRFSNPRRSVNEPIDYIDGLRTGASGYPADGGGLSDGGADGSDVQVTGQAAAGHIAGLARSKMTETSNGVYSSFSHPNRLRLQAPLPPEAAQSKWRFRAGMDQGTASMHEASRHAGARADHGLSSPWFAFEEAQYSLLNTAGLVGFCRYADVRLLRPQYLQELHEEALYTHEELQEKVCLGGSVSTGLRTAGSPVEAPRDFRDVLRSSPQRSRRWSTSDWEDASFKKAMGNCMFVYSHAEASLCGFPVLREKGHLRFTHRSDLDPVAIFKPRSFQDKGLVRALPPGLRSWCWAIANIGTVGAGHRRDLQTTRAEVLLLYLLPERHRTQEVLAKVKCDGFAELRGGAKLGLATERIAAAPPNWNLQPQNACEELWTLAGTPSATLGPRLAGTCQEMWAEGVDPGLLQEFKIPRASKVSGLVDADLWLGTRHSSFGFGPVLLAENDRKGMESSIKHAFKALADGLQGHSALEVLYLHENRIGDADLQALAGALRSHGRLRDLALHSNGFADEGAEARELALTGPARLQALGAALGSCPLLQELRIAGNSIGDLGAKASKVSGLVDADLRSFCPLVKQGRTRIKENPPSNSAVDPVQALADGLQGHSALEVLWLRENRIGDAGLQMSPPPNFSSAHSCAAKGEVGEILKGALGDGSQALAGALRSHGRLRDLSLARNRFGDEGAEALGTALGSLPLLQELKLNGNSIGDLGAKETEPLVGTENSVAARELALSHAVEPAFAGTLAMPDMLEDYKALADGLRGHSALEVLWLFQNRIGDAGLQALGVGLGEPMHDALPTSVYMSVELCWICDFNAVGQASAGASQVGKVKGNRLFILPYLASHEAKDEGESNRGVAQNQTLERRGRGVVVRWKKRMLETYTPRGGDTVEHLREALAGALCSHGRLRDLSLARNRFGDEGAEALGAALCSWPLLQELNLDRNSIGDLGAKALAPALRKLTGLRLLTLPFNELGAAGKEAADSAVTAACQHLPALDLQL</sequence>
<keyword evidence="2" id="KW-0433">Leucine-rich repeat</keyword>
<gene>
    <name evidence="5" type="primary">NLRC3</name>
    <name evidence="5" type="ORF">SNAT2548_LOCUS31219</name>
</gene>
<evidence type="ECO:0000313" key="5">
    <source>
        <dbReference type="EMBL" id="CAE7555601.1"/>
    </source>
</evidence>
<dbReference type="EMBL" id="CAJNDS010002646">
    <property type="protein sequence ID" value="CAE7555601.1"/>
    <property type="molecule type" value="Genomic_DNA"/>
</dbReference>
<feature type="region of interest" description="Disordered" evidence="4">
    <location>
        <begin position="1721"/>
        <end position="1747"/>
    </location>
</feature>
<organism evidence="5 6">
    <name type="scientific">Symbiodinium natans</name>
    <dbReference type="NCBI Taxonomy" id="878477"/>
    <lineage>
        <taxon>Eukaryota</taxon>
        <taxon>Sar</taxon>
        <taxon>Alveolata</taxon>
        <taxon>Dinophyceae</taxon>
        <taxon>Suessiales</taxon>
        <taxon>Symbiodiniaceae</taxon>
        <taxon>Symbiodinium</taxon>
    </lineage>
</organism>
<dbReference type="PANTHER" id="PTHR24113:SF12">
    <property type="entry name" value="RAN GTPASE-ACTIVATING PROTEIN 1"/>
    <property type="match status" value="1"/>
</dbReference>
<evidence type="ECO:0000256" key="4">
    <source>
        <dbReference type="SAM" id="MobiDB-lite"/>
    </source>
</evidence>
<dbReference type="OrthoDB" id="120976at2759"/>
<evidence type="ECO:0000256" key="3">
    <source>
        <dbReference type="ARBA" id="ARBA00022737"/>
    </source>
</evidence>
<protein>
    <submittedName>
        <fullName evidence="5">NLRC3 protein</fullName>
    </submittedName>
</protein>
<dbReference type="GO" id="GO:0048471">
    <property type="term" value="C:perinuclear region of cytoplasm"/>
    <property type="evidence" value="ECO:0007669"/>
    <property type="project" value="TreeGrafter"/>
</dbReference>
<dbReference type="GO" id="GO:0005096">
    <property type="term" value="F:GTPase activator activity"/>
    <property type="evidence" value="ECO:0007669"/>
    <property type="project" value="UniProtKB-KW"/>
</dbReference>
<dbReference type="GO" id="GO:0005634">
    <property type="term" value="C:nucleus"/>
    <property type="evidence" value="ECO:0007669"/>
    <property type="project" value="TreeGrafter"/>
</dbReference>
<name>A0A812TYS5_9DINO</name>
<proteinExistence type="predicted"/>
<evidence type="ECO:0000256" key="1">
    <source>
        <dbReference type="ARBA" id="ARBA00022468"/>
    </source>
</evidence>
<feature type="region of interest" description="Disordered" evidence="4">
    <location>
        <begin position="1351"/>
        <end position="1371"/>
    </location>
</feature>
<reference evidence="5" key="1">
    <citation type="submission" date="2021-02" db="EMBL/GenBank/DDBJ databases">
        <authorList>
            <person name="Dougan E. K."/>
            <person name="Rhodes N."/>
            <person name="Thang M."/>
            <person name="Chan C."/>
        </authorList>
    </citation>
    <scope>NUCLEOTIDE SEQUENCE</scope>
</reference>
<dbReference type="SMART" id="SM00365">
    <property type="entry name" value="LRR_SD22"/>
    <property type="match status" value="6"/>
</dbReference>
<dbReference type="PANTHER" id="PTHR24113">
    <property type="entry name" value="RAN GTPASE-ACTIVATING PROTEIN 1"/>
    <property type="match status" value="1"/>
</dbReference>
<evidence type="ECO:0000256" key="2">
    <source>
        <dbReference type="ARBA" id="ARBA00022614"/>
    </source>
</evidence>
<dbReference type="SMART" id="SM00368">
    <property type="entry name" value="LRR_RI"/>
    <property type="match status" value="20"/>
</dbReference>
<dbReference type="GO" id="GO:0031267">
    <property type="term" value="F:small GTPase binding"/>
    <property type="evidence" value="ECO:0007669"/>
    <property type="project" value="TreeGrafter"/>
</dbReference>
<dbReference type="GO" id="GO:0006913">
    <property type="term" value="P:nucleocytoplasmic transport"/>
    <property type="evidence" value="ECO:0007669"/>
    <property type="project" value="TreeGrafter"/>
</dbReference>
<keyword evidence="1" id="KW-0343">GTPase activation</keyword>
<dbReference type="Pfam" id="PF13516">
    <property type="entry name" value="LRR_6"/>
    <property type="match status" value="12"/>
</dbReference>
<feature type="region of interest" description="Disordered" evidence="4">
    <location>
        <begin position="1"/>
        <end position="32"/>
    </location>
</feature>
<keyword evidence="3" id="KW-0677">Repeat</keyword>
<evidence type="ECO:0000313" key="6">
    <source>
        <dbReference type="Proteomes" id="UP000604046"/>
    </source>
</evidence>
<dbReference type="Proteomes" id="UP000604046">
    <property type="component" value="Unassembled WGS sequence"/>
</dbReference>
<dbReference type="GO" id="GO:0005829">
    <property type="term" value="C:cytosol"/>
    <property type="evidence" value="ECO:0007669"/>
    <property type="project" value="TreeGrafter"/>
</dbReference>
<accession>A0A812TYS5</accession>
<dbReference type="InterPro" id="IPR027038">
    <property type="entry name" value="RanGap"/>
</dbReference>
<dbReference type="InterPro" id="IPR032675">
    <property type="entry name" value="LRR_dom_sf"/>
</dbReference>
<dbReference type="SUPFAM" id="SSF52047">
    <property type="entry name" value="RNI-like"/>
    <property type="match status" value="2"/>
</dbReference>
<dbReference type="Gene3D" id="3.80.10.10">
    <property type="entry name" value="Ribonuclease Inhibitor"/>
    <property type="match status" value="9"/>
</dbReference>
<keyword evidence="6" id="KW-1185">Reference proteome</keyword>
<comment type="caution">
    <text evidence="5">The sequence shown here is derived from an EMBL/GenBank/DDBJ whole genome shotgun (WGS) entry which is preliminary data.</text>
</comment>